<dbReference type="EMBL" id="NHOC01000007">
    <property type="protein sequence ID" value="OUM20266.1"/>
    <property type="molecule type" value="Genomic_DNA"/>
</dbReference>
<dbReference type="AlphaFoldDB" id="A0A252F3C4"/>
<dbReference type="InterPro" id="IPR052018">
    <property type="entry name" value="PHP_domain"/>
</dbReference>
<dbReference type="PANTHER" id="PTHR42924:SF3">
    <property type="entry name" value="POLYMERASE_HISTIDINOL PHOSPHATASE N-TERMINAL DOMAIN-CONTAINING PROTEIN"/>
    <property type="match status" value="1"/>
</dbReference>
<dbReference type="PANTHER" id="PTHR42924">
    <property type="entry name" value="EXONUCLEASE"/>
    <property type="match status" value="1"/>
</dbReference>
<dbReference type="Gene3D" id="3.20.20.140">
    <property type="entry name" value="Metal-dependent hydrolases"/>
    <property type="match status" value="1"/>
</dbReference>
<dbReference type="InterPro" id="IPR016195">
    <property type="entry name" value="Pol/histidinol_Pase-like"/>
</dbReference>
<dbReference type="NCBIfam" id="NF038032">
    <property type="entry name" value="CehA_McbA_metalo"/>
    <property type="match status" value="1"/>
</dbReference>
<comment type="caution">
    <text evidence="2">The sequence shown here is derived from an EMBL/GenBank/DDBJ whole genome shotgun (WGS) entry which is preliminary data.</text>
</comment>
<dbReference type="GO" id="GO:0004534">
    <property type="term" value="F:5'-3' RNA exonuclease activity"/>
    <property type="evidence" value="ECO:0007669"/>
    <property type="project" value="TreeGrafter"/>
</dbReference>
<keyword evidence="3" id="KW-1185">Reference proteome</keyword>
<dbReference type="RefSeq" id="WP_087020498.1">
    <property type="nucleotide sequence ID" value="NZ_CP178353.1"/>
</dbReference>
<dbReference type="SUPFAM" id="SSF89550">
    <property type="entry name" value="PHP domain-like"/>
    <property type="match status" value="1"/>
</dbReference>
<evidence type="ECO:0000259" key="1">
    <source>
        <dbReference type="SMART" id="SM00481"/>
    </source>
</evidence>
<protein>
    <submittedName>
        <fullName evidence="2">Histidinol-phosphatase</fullName>
    </submittedName>
</protein>
<dbReference type="OrthoDB" id="9804333at2"/>
<reference evidence="2 3" key="1">
    <citation type="submission" date="2017-05" db="EMBL/GenBank/DDBJ databases">
        <title>Butyricicoccus porcorum sp. nov. a butyrate-producing bacterium from the swine intestinal tract.</title>
        <authorList>
            <person name="Trachsel J."/>
            <person name="Humphrey S."/>
            <person name="Allen H.K."/>
        </authorList>
    </citation>
    <scope>NUCLEOTIDE SEQUENCE [LARGE SCALE GENOMIC DNA]</scope>
    <source>
        <strain evidence="2">BB10</strain>
    </source>
</reference>
<dbReference type="SMART" id="SM00481">
    <property type="entry name" value="POLIIIAc"/>
    <property type="match status" value="1"/>
</dbReference>
<dbReference type="GO" id="GO:0035312">
    <property type="term" value="F:5'-3' DNA exonuclease activity"/>
    <property type="evidence" value="ECO:0007669"/>
    <property type="project" value="TreeGrafter"/>
</dbReference>
<organism evidence="2 3">
    <name type="scientific">Butyricicoccus porcorum</name>
    <dbReference type="NCBI Taxonomy" id="1945634"/>
    <lineage>
        <taxon>Bacteria</taxon>
        <taxon>Bacillati</taxon>
        <taxon>Bacillota</taxon>
        <taxon>Clostridia</taxon>
        <taxon>Eubacteriales</taxon>
        <taxon>Butyricicoccaceae</taxon>
        <taxon>Butyricicoccus</taxon>
    </lineage>
</organism>
<name>A0A252F3C4_9FIRM</name>
<evidence type="ECO:0000313" key="3">
    <source>
        <dbReference type="Proteomes" id="UP000194903"/>
    </source>
</evidence>
<sequence>MNINGFTETGTWYKGNLHCHSTNSDGLLKPDEVAALYKEHGYHFLAISDHDLYSDYRNELGSDTFLILPALEASAVLYEDESKTERLRIHHIHGILGTEEMQKNAEHNLFHHLEYYPPRLFYGNWDGAAVAQELQDDLKKHGCITTYNHPVWSRVREDEFIDIEGCTAMEIFNYGTVNESATGVDSLHWDVMLRKGKKIFAVASDDNHNDGIVEDSFGGYIVVKAEKLNHESIVQAIVDGNYYSSSGPEIFDWGIRDNVAYVQCSSVNRVNFIAGNYINAGGCVVSRSGKDDITEARFALRGNEDYIRVECTDRHGNTAWTNPIFLKGLR</sequence>
<evidence type="ECO:0000313" key="2">
    <source>
        <dbReference type="EMBL" id="OUM20266.1"/>
    </source>
</evidence>
<gene>
    <name evidence="2" type="ORF">CBW42_09495</name>
</gene>
<dbReference type="Proteomes" id="UP000194903">
    <property type="component" value="Unassembled WGS sequence"/>
</dbReference>
<accession>A0A252F3C4</accession>
<dbReference type="InterPro" id="IPR003141">
    <property type="entry name" value="Pol/His_phosphatase_N"/>
</dbReference>
<feature type="domain" description="Polymerase/histidinol phosphatase N-terminal" evidence="1">
    <location>
        <begin position="15"/>
        <end position="77"/>
    </location>
</feature>
<proteinExistence type="predicted"/>